<dbReference type="InterPro" id="IPR000629">
    <property type="entry name" value="RNA-helicase_DEAD-box_CS"/>
</dbReference>
<evidence type="ECO:0000256" key="7">
    <source>
        <dbReference type="RuleBase" id="RU365068"/>
    </source>
</evidence>
<dbReference type="Proteomes" id="UP000038045">
    <property type="component" value="Unplaced"/>
</dbReference>
<keyword evidence="10" id="KW-1185">Reference proteome</keyword>
<comment type="catalytic activity">
    <reaction evidence="7">
        <text>ATP + H2O = ADP + phosphate + H(+)</text>
        <dbReference type="Rhea" id="RHEA:13065"/>
        <dbReference type="ChEBI" id="CHEBI:15377"/>
        <dbReference type="ChEBI" id="CHEBI:15378"/>
        <dbReference type="ChEBI" id="CHEBI:30616"/>
        <dbReference type="ChEBI" id="CHEBI:43474"/>
        <dbReference type="ChEBI" id="CHEBI:456216"/>
        <dbReference type="EC" id="3.6.4.13"/>
    </reaction>
</comment>
<proteinExistence type="inferred from homology"/>
<dbReference type="GO" id="GO:0003723">
    <property type="term" value="F:RNA binding"/>
    <property type="evidence" value="ECO:0007669"/>
    <property type="project" value="UniProtKB-UniRule"/>
</dbReference>
<reference evidence="11" key="1">
    <citation type="submission" date="2017-02" db="UniProtKB">
        <authorList>
            <consortium name="WormBaseParasite"/>
        </authorList>
    </citation>
    <scope>IDENTIFICATION</scope>
</reference>
<evidence type="ECO:0000256" key="5">
    <source>
        <dbReference type="ARBA" id="ARBA00022884"/>
    </source>
</evidence>
<feature type="domain" description="Helicase C-terminal" evidence="9">
    <location>
        <begin position="357"/>
        <end position="508"/>
    </location>
</feature>
<keyword evidence="2 6" id="KW-0378">Hydrolase</keyword>
<keyword evidence="1 6" id="KW-0547">Nucleotide-binding</keyword>
<dbReference type="InterPro" id="IPR014001">
    <property type="entry name" value="Helicase_ATP-bd"/>
</dbReference>
<keyword evidence="3 6" id="KW-0347">Helicase</keyword>
<dbReference type="InterPro" id="IPR027417">
    <property type="entry name" value="P-loop_NTPase"/>
</dbReference>
<name>A0A0N4ZSA4_PARTI</name>
<comment type="function">
    <text evidence="7">RNA helicase.</text>
</comment>
<dbReference type="AlphaFoldDB" id="A0A0N4ZSA4"/>
<dbReference type="Gene3D" id="3.40.50.300">
    <property type="entry name" value="P-loop containing nucleotide triphosphate hydrolases"/>
    <property type="match status" value="2"/>
</dbReference>
<evidence type="ECO:0000256" key="1">
    <source>
        <dbReference type="ARBA" id="ARBA00022741"/>
    </source>
</evidence>
<dbReference type="SMART" id="SM00487">
    <property type="entry name" value="DEXDc"/>
    <property type="match status" value="1"/>
</dbReference>
<dbReference type="PROSITE" id="PS51192">
    <property type="entry name" value="HELICASE_ATP_BIND_1"/>
    <property type="match status" value="1"/>
</dbReference>
<dbReference type="SMART" id="SM00490">
    <property type="entry name" value="HELICc"/>
    <property type="match status" value="1"/>
</dbReference>
<accession>A0A0N4ZSA4</accession>
<feature type="domain" description="Helicase ATP-binding" evidence="8">
    <location>
        <begin position="142"/>
        <end position="328"/>
    </location>
</feature>
<evidence type="ECO:0000259" key="9">
    <source>
        <dbReference type="PROSITE" id="PS51194"/>
    </source>
</evidence>
<evidence type="ECO:0000256" key="3">
    <source>
        <dbReference type="ARBA" id="ARBA00022806"/>
    </source>
</evidence>
<evidence type="ECO:0000256" key="2">
    <source>
        <dbReference type="ARBA" id="ARBA00022801"/>
    </source>
</evidence>
<dbReference type="EC" id="3.6.4.13" evidence="7"/>
<dbReference type="GO" id="GO:0005524">
    <property type="term" value="F:ATP binding"/>
    <property type="evidence" value="ECO:0007669"/>
    <property type="project" value="UniProtKB-UniRule"/>
</dbReference>
<evidence type="ECO:0000313" key="11">
    <source>
        <dbReference type="WBParaSite" id="PTRK_0001138500.1"/>
    </source>
</evidence>
<keyword evidence="5 7" id="KW-0694">RNA-binding</keyword>
<dbReference type="CDD" id="cd18787">
    <property type="entry name" value="SF2_C_DEAD"/>
    <property type="match status" value="1"/>
</dbReference>
<dbReference type="Pfam" id="PF00270">
    <property type="entry name" value="DEAD"/>
    <property type="match status" value="1"/>
</dbReference>
<evidence type="ECO:0000259" key="8">
    <source>
        <dbReference type="PROSITE" id="PS51192"/>
    </source>
</evidence>
<dbReference type="GO" id="GO:0043186">
    <property type="term" value="C:P granule"/>
    <property type="evidence" value="ECO:0007669"/>
    <property type="project" value="UniProtKB-ARBA"/>
</dbReference>
<sequence>MSSKVLKDINKISDVLSSDEDEAIHKQMTKGSTNDMNLRFSNTVTQSRTGIGGPWNYKPKLMDPNDLIKQRKDMPAPNDAFMNHPSQIFHIFDEELENDVYEILDKNNFTEFEKLGLNYNILNILKQMNKCEMTAIQKIMCPLIKSRKINIVATAPTGFGKTYAYLVPTIDYIIKKRLGSEEKFIGGRKPLGVVMTITRDLAKQVMEDVQALTKDTEFKAVLIYGEIQNKEILKQLDNGCDLIVCCLGRLKTLANDGQINLSDIKYFIVDEADKFILDAEYSYSLQDLVKYSKIDLKDKELIRILTSATIDDEILSELASMFIPNSDLIYINHSRSRIDFKVNEEFLLVPGYNRFAILKNILKTLTKKEPESKIIVFAGSRNEMDTAATWMNLFNIKNRSISGNRTQEMRDEAIRVINEVPGTILLSTDVTERGIDVKGVKYVIHLNVPVKYNSYINRIGRVGRHGGSHGISIMMIVDDEKVKTNVLTLVKDMEKFNYPIPEIFARYAAHVEHIRKINASRNFVDIKNQFDFENSSWMDDINIDDAQ</sequence>
<dbReference type="GO" id="GO:0016787">
    <property type="term" value="F:hydrolase activity"/>
    <property type="evidence" value="ECO:0007669"/>
    <property type="project" value="UniProtKB-KW"/>
</dbReference>
<dbReference type="SUPFAM" id="SSF52540">
    <property type="entry name" value="P-loop containing nucleoside triphosphate hydrolases"/>
    <property type="match status" value="1"/>
</dbReference>
<comment type="similarity">
    <text evidence="6">Belongs to the DEAD box helicase family.</text>
</comment>
<evidence type="ECO:0000313" key="10">
    <source>
        <dbReference type="Proteomes" id="UP000038045"/>
    </source>
</evidence>
<dbReference type="Pfam" id="PF00271">
    <property type="entry name" value="Helicase_C"/>
    <property type="match status" value="1"/>
</dbReference>
<dbReference type="InterPro" id="IPR011545">
    <property type="entry name" value="DEAD/DEAH_box_helicase_dom"/>
</dbReference>
<evidence type="ECO:0000256" key="6">
    <source>
        <dbReference type="RuleBase" id="RU000492"/>
    </source>
</evidence>
<dbReference type="CDD" id="cd00268">
    <property type="entry name" value="DEADc"/>
    <property type="match status" value="1"/>
</dbReference>
<dbReference type="GO" id="GO:0003724">
    <property type="term" value="F:RNA helicase activity"/>
    <property type="evidence" value="ECO:0007669"/>
    <property type="project" value="UniProtKB-EC"/>
</dbReference>
<dbReference type="WBParaSite" id="PTRK_0001138500.1">
    <property type="protein sequence ID" value="PTRK_0001138500.1"/>
    <property type="gene ID" value="PTRK_0001138500"/>
</dbReference>
<organism evidence="10 11">
    <name type="scientific">Parastrongyloides trichosuri</name>
    <name type="common">Possum-specific nematode worm</name>
    <dbReference type="NCBI Taxonomy" id="131310"/>
    <lineage>
        <taxon>Eukaryota</taxon>
        <taxon>Metazoa</taxon>
        <taxon>Ecdysozoa</taxon>
        <taxon>Nematoda</taxon>
        <taxon>Chromadorea</taxon>
        <taxon>Rhabditida</taxon>
        <taxon>Tylenchina</taxon>
        <taxon>Panagrolaimomorpha</taxon>
        <taxon>Strongyloidoidea</taxon>
        <taxon>Strongyloididae</taxon>
        <taxon>Parastrongyloides</taxon>
    </lineage>
</organism>
<dbReference type="PROSITE" id="PS00039">
    <property type="entry name" value="DEAD_ATP_HELICASE"/>
    <property type="match status" value="1"/>
</dbReference>
<dbReference type="PROSITE" id="PS51194">
    <property type="entry name" value="HELICASE_CTER"/>
    <property type="match status" value="1"/>
</dbReference>
<comment type="domain">
    <text evidence="7">The Q motif is unique to and characteristic of the DEAD box family of RNA helicases and controls ATP binding and hydrolysis.</text>
</comment>
<dbReference type="InterPro" id="IPR001650">
    <property type="entry name" value="Helicase_C-like"/>
</dbReference>
<keyword evidence="4 6" id="KW-0067">ATP-binding</keyword>
<evidence type="ECO:0000256" key="4">
    <source>
        <dbReference type="ARBA" id="ARBA00022840"/>
    </source>
</evidence>
<protein>
    <recommendedName>
        <fullName evidence="7">ATP-dependent RNA helicase</fullName>
        <ecNumber evidence="7">3.6.4.13</ecNumber>
    </recommendedName>
</protein>
<dbReference type="InterPro" id="IPR044742">
    <property type="entry name" value="DEAD/DEAH_RhlB"/>
</dbReference>
<dbReference type="PANTHER" id="PTHR24031">
    <property type="entry name" value="RNA HELICASE"/>
    <property type="match status" value="1"/>
</dbReference>
<dbReference type="STRING" id="131310.A0A0N4ZSA4"/>